<dbReference type="OrthoDB" id="3783451at2759"/>
<dbReference type="EMBL" id="MU006227">
    <property type="protein sequence ID" value="KAF2825916.1"/>
    <property type="molecule type" value="Genomic_DNA"/>
</dbReference>
<proteinExistence type="predicted"/>
<reference evidence="1" key="1">
    <citation type="journal article" date="2020" name="Stud. Mycol.">
        <title>101 Dothideomycetes genomes: a test case for predicting lifestyles and emergence of pathogens.</title>
        <authorList>
            <person name="Haridas S."/>
            <person name="Albert R."/>
            <person name="Binder M."/>
            <person name="Bloem J."/>
            <person name="Labutti K."/>
            <person name="Salamov A."/>
            <person name="Andreopoulos B."/>
            <person name="Baker S."/>
            <person name="Barry K."/>
            <person name="Bills G."/>
            <person name="Bluhm B."/>
            <person name="Cannon C."/>
            <person name="Castanera R."/>
            <person name="Culley D."/>
            <person name="Daum C."/>
            <person name="Ezra D."/>
            <person name="Gonzalez J."/>
            <person name="Henrissat B."/>
            <person name="Kuo A."/>
            <person name="Liang C."/>
            <person name="Lipzen A."/>
            <person name="Lutzoni F."/>
            <person name="Magnuson J."/>
            <person name="Mondo S."/>
            <person name="Nolan M."/>
            <person name="Ohm R."/>
            <person name="Pangilinan J."/>
            <person name="Park H.-J."/>
            <person name="Ramirez L."/>
            <person name="Alfaro M."/>
            <person name="Sun H."/>
            <person name="Tritt A."/>
            <person name="Yoshinaga Y."/>
            <person name="Zwiers L.-H."/>
            <person name="Turgeon B."/>
            <person name="Goodwin S."/>
            <person name="Spatafora J."/>
            <person name="Crous P."/>
            <person name="Grigoriev I."/>
        </authorList>
    </citation>
    <scope>NUCLEOTIDE SEQUENCE</scope>
    <source>
        <strain evidence="1">CBS 113818</strain>
    </source>
</reference>
<sequence>MEVGTIRFPRGPGEFFCPPADYQMSFDPVPEDERGIYVEETSDRLKWSLLDVPGTAEVLDLDGNGEPQWLHLLGHPFAETPVTEPPRSRMLLVLSLVHDFEW</sequence>
<evidence type="ECO:0000313" key="1">
    <source>
        <dbReference type="EMBL" id="KAF2825916.1"/>
    </source>
</evidence>
<dbReference type="Proteomes" id="UP000799424">
    <property type="component" value="Unassembled WGS sequence"/>
</dbReference>
<organism evidence="1 2">
    <name type="scientific">Ophiobolus disseminans</name>
    <dbReference type="NCBI Taxonomy" id="1469910"/>
    <lineage>
        <taxon>Eukaryota</taxon>
        <taxon>Fungi</taxon>
        <taxon>Dikarya</taxon>
        <taxon>Ascomycota</taxon>
        <taxon>Pezizomycotina</taxon>
        <taxon>Dothideomycetes</taxon>
        <taxon>Pleosporomycetidae</taxon>
        <taxon>Pleosporales</taxon>
        <taxon>Pleosporineae</taxon>
        <taxon>Phaeosphaeriaceae</taxon>
        <taxon>Ophiobolus</taxon>
    </lineage>
</organism>
<keyword evidence="2" id="KW-1185">Reference proteome</keyword>
<gene>
    <name evidence="1" type="ORF">CC86DRAFT_418509</name>
</gene>
<evidence type="ECO:0000313" key="2">
    <source>
        <dbReference type="Proteomes" id="UP000799424"/>
    </source>
</evidence>
<accession>A0A6A6ZYJ6</accession>
<dbReference type="AlphaFoldDB" id="A0A6A6ZYJ6"/>
<protein>
    <submittedName>
        <fullName evidence="1">Uncharacterized protein</fullName>
    </submittedName>
</protein>
<name>A0A6A6ZYJ6_9PLEO</name>